<feature type="compositionally biased region" description="Basic and acidic residues" evidence="1">
    <location>
        <begin position="73"/>
        <end position="87"/>
    </location>
</feature>
<evidence type="ECO:0000313" key="2">
    <source>
        <dbReference type="EMBL" id="WFU60918.1"/>
    </source>
</evidence>
<feature type="region of interest" description="Disordered" evidence="1">
    <location>
        <begin position="54"/>
        <end position="139"/>
    </location>
</feature>
<organism evidence="2 3">
    <name type="scientific">Bradyrhizobium brasilense</name>
    <dbReference type="NCBI Taxonomy" id="1419277"/>
    <lineage>
        <taxon>Bacteria</taxon>
        <taxon>Pseudomonadati</taxon>
        <taxon>Pseudomonadota</taxon>
        <taxon>Alphaproteobacteria</taxon>
        <taxon>Hyphomicrobiales</taxon>
        <taxon>Nitrobacteraceae</taxon>
        <taxon>Bradyrhizobium</taxon>
    </lineage>
</organism>
<accession>A0ABY8JA93</accession>
<name>A0ABY8JA93_9BRAD</name>
<evidence type="ECO:0000256" key="1">
    <source>
        <dbReference type="SAM" id="MobiDB-lite"/>
    </source>
</evidence>
<reference evidence="2 3" key="1">
    <citation type="submission" date="2023-04" db="EMBL/GenBank/DDBJ databases">
        <title>Australian commercial rhizobial inoculants.</title>
        <authorList>
            <person name="Kohlmeier M.G."/>
            <person name="O'Hara G.W."/>
            <person name="Colombi E."/>
            <person name="Ramsay J.P."/>
            <person name="Terpolilli J."/>
        </authorList>
    </citation>
    <scope>NUCLEOTIDE SEQUENCE [LARGE SCALE GENOMIC DNA]</scope>
    <source>
        <strain evidence="2 3">CB627</strain>
    </source>
</reference>
<gene>
    <name evidence="2" type="ORF">QA636_25615</name>
</gene>
<dbReference type="Proteomes" id="UP001221546">
    <property type="component" value="Chromosome"/>
</dbReference>
<keyword evidence="3" id="KW-1185">Reference proteome</keyword>
<proteinExistence type="predicted"/>
<protein>
    <submittedName>
        <fullName evidence="2">Uncharacterized protein</fullName>
    </submittedName>
</protein>
<evidence type="ECO:0000313" key="3">
    <source>
        <dbReference type="Proteomes" id="UP001221546"/>
    </source>
</evidence>
<sequence>MKPIGDFNRSARAEPVLDIGLAAERKIDRIAAELQPGLAVRIADRRQDVGIVALGPETTHRRHSGQALNLRRTKPEQRRGPPIDRKAQGAAEQRLGVPARRNQNALGLDAPRSRPDRDAGAAFRNPQRGFVDDPGAGALRRDRLRATSVVSLRPM</sequence>
<dbReference type="EMBL" id="CP121646">
    <property type="protein sequence ID" value="WFU60918.1"/>
    <property type="molecule type" value="Genomic_DNA"/>
</dbReference>